<dbReference type="EMBL" id="LVEN01000027">
    <property type="protein sequence ID" value="OCB73615.1"/>
    <property type="molecule type" value="Genomic_DNA"/>
</dbReference>
<keyword evidence="3" id="KW-1185">Reference proteome</keyword>
<organism evidence="2 3">
    <name type="scientific">Flavobacterium piscis</name>
    <dbReference type="NCBI Taxonomy" id="1114874"/>
    <lineage>
        <taxon>Bacteria</taxon>
        <taxon>Pseudomonadati</taxon>
        <taxon>Bacteroidota</taxon>
        <taxon>Flavobacteriia</taxon>
        <taxon>Flavobacteriales</taxon>
        <taxon>Flavobacteriaceae</taxon>
        <taxon>Flavobacterium</taxon>
    </lineage>
</organism>
<feature type="domain" description="Ig-like" evidence="1">
    <location>
        <begin position="650"/>
        <end position="727"/>
    </location>
</feature>
<name>A0ABX2XIE1_9FLAO</name>
<dbReference type="Gene3D" id="2.60.120.200">
    <property type="match status" value="1"/>
</dbReference>
<evidence type="ECO:0000313" key="2">
    <source>
        <dbReference type="EMBL" id="OCB73615.1"/>
    </source>
</evidence>
<evidence type="ECO:0000259" key="1">
    <source>
        <dbReference type="Pfam" id="PF19081"/>
    </source>
</evidence>
<dbReference type="RefSeq" id="WP_065449936.1">
    <property type="nucleotide sequence ID" value="NZ_LVEN01000027.1"/>
</dbReference>
<dbReference type="Proteomes" id="UP000093343">
    <property type="component" value="Unassembled WGS sequence"/>
</dbReference>
<evidence type="ECO:0000313" key="3">
    <source>
        <dbReference type="Proteomes" id="UP000093343"/>
    </source>
</evidence>
<dbReference type="InterPro" id="IPR044023">
    <property type="entry name" value="Ig_7"/>
</dbReference>
<dbReference type="SUPFAM" id="SSF49899">
    <property type="entry name" value="Concanavalin A-like lectins/glucanases"/>
    <property type="match status" value="1"/>
</dbReference>
<accession>A0ABX2XIE1</accession>
<protein>
    <recommendedName>
        <fullName evidence="1">Ig-like domain-containing protein</fullName>
    </recommendedName>
</protein>
<gene>
    <name evidence="2" type="ORF">FLP_13105</name>
</gene>
<dbReference type="InterPro" id="IPR013320">
    <property type="entry name" value="ConA-like_dom_sf"/>
</dbReference>
<sequence length="839" mass="89304">MRVNSTDHKKYHFKLLILLALFSPFFIVKVNAQFTFKDDFKKNTAPDVIIGGSGGINGTAYLTSGIDDPLGAGWLRLTKATTNQGGYAYVNKSFPSTLGVVMDFEYKMWRNVPDSFDGADGIGVFLFDAAAVEANGFRLGAYGGALGYTSNTDEGITYGLRGGYIGIGFDALGNYANTVFGPKNGGVGIRPNAVSLRGPTNDTDLTQSNVFLTGVTILNGHNIVPITTQGNWTDNELDYNTTVSSRPDDNTFYRRIQIEMQPVMGGYRITVRWKTALNSDFVQLVDYTTTLPPPELLSVGFAASTGAGVNLHEVRNLTLTTPGNLRITKQTDKSYLQAITGSGLNQITYYIDVVNDTPAALQNIDFADVLTDVNGNQIAPSMFAITSISHTGFLSGTNLPVTSAVNQFSGTLNMAANSTGRIIITGELAANQIPTGNILNNRAEVSPTDITDEDLGNNIAEVAVPVLAENVDIVAIEESNNFCVTGTNQFKLRVANIGTTPATYRRIGTAGQRIAVTKTVPSTYTYDDSATPGGFDNSGVSTTARWSKFITPDSPSAGQTTYTYVARSPIDDNDHTLAGLGTVYEPDYPITYSITPAVGTISYVNAATVSYTDVCATDPANCYTGANLEPLTPSDNTANNTISETINTAPIAPAATATIQYCQNASAVSLTATADPGNTLLWYTTLNGSSSTIAPVPLTNQSGIFTYYVSQENGLCEGPKTTITVTILDLPTSGSIAASQTVCNGQLPAFINSASAGTGTNISYRWESSLDGISWTTIAGATDSFYQPPAQTVTHQYRRISQSNYPGGPVCESVPTNVSVVTAKRCEVVSNPMVRQRVK</sequence>
<dbReference type="Pfam" id="PF19081">
    <property type="entry name" value="Ig_7"/>
    <property type="match status" value="1"/>
</dbReference>
<reference evidence="3" key="1">
    <citation type="submission" date="2016-03" db="EMBL/GenBank/DDBJ databases">
        <title>Draft genome sequence of Paenibacillus glacialis DSM 22343.</title>
        <authorList>
            <person name="Shin S.-K."/>
            <person name="Yi H."/>
        </authorList>
    </citation>
    <scope>NUCLEOTIDE SEQUENCE [LARGE SCALE GENOMIC DNA]</scope>
    <source>
        <strain evidence="3">CCUG 60099</strain>
    </source>
</reference>
<proteinExistence type="predicted"/>
<comment type="caution">
    <text evidence="2">The sequence shown here is derived from an EMBL/GenBank/DDBJ whole genome shotgun (WGS) entry which is preliminary data.</text>
</comment>